<evidence type="ECO:0000256" key="1">
    <source>
        <dbReference type="ARBA" id="ARBA00004389"/>
    </source>
</evidence>
<dbReference type="PANTHER" id="PTHR12154:SF4">
    <property type="entry name" value="UDP-N-ACETYLGLUCOSAMINE TRANSFERASE SUBUNIT ALG14 HOMOLOG"/>
    <property type="match status" value="1"/>
</dbReference>
<comment type="similarity">
    <text evidence="2">Belongs to the ALG14 family.</text>
</comment>
<dbReference type="PANTHER" id="PTHR12154">
    <property type="entry name" value="GLYCOSYL TRANSFERASE-RELATED"/>
    <property type="match status" value="1"/>
</dbReference>
<comment type="subcellular location">
    <subcellularLocation>
        <location evidence="1">Endoplasmic reticulum membrane</location>
        <topology evidence="1">Single-pass membrane protein</topology>
    </subcellularLocation>
</comment>
<keyword evidence="4 8" id="KW-0812">Transmembrane</keyword>
<dbReference type="VEuPathDB" id="TrichDB:TVAG_038800"/>
<keyword evidence="6 8" id="KW-1133">Transmembrane helix</keyword>
<feature type="transmembrane region" description="Helical" evidence="8">
    <location>
        <begin position="125"/>
        <end position="149"/>
    </location>
</feature>
<evidence type="ECO:0000256" key="5">
    <source>
        <dbReference type="ARBA" id="ARBA00022824"/>
    </source>
</evidence>
<accession>A2E5J3</accession>
<evidence type="ECO:0000256" key="3">
    <source>
        <dbReference type="ARBA" id="ARBA00017467"/>
    </source>
</evidence>
<name>A2E5J3_TRIV3</name>
<evidence type="ECO:0000256" key="4">
    <source>
        <dbReference type="ARBA" id="ARBA00022692"/>
    </source>
</evidence>
<feature type="transmembrane region" description="Helical" evidence="8">
    <location>
        <begin position="93"/>
        <end position="113"/>
    </location>
</feature>
<reference evidence="9" key="1">
    <citation type="submission" date="2006-10" db="EMBL/GenBank/DDBJ databases">
        <authorList>
            <person name="Amadeo P."/>
            <person name="Zhao Q."/>
            <person name="Wortman J."/>
            <person name="Fraser-Liggett C."/>
            <person name="Carlton J."/>
        </authorList>
    </citation>
    <scope>NUCLEOTIDE SEQUENCE</scope>
    <source>
        <strain evidence="9">G3</strain>
    </source>
</reference>
<dbReference type="FunCoup" id="A2E5J3">
    <property type="interactions" value="138"/>
</dbReference>
<dbReference type="Pfam" id="PF08660">
    <property type="entry name" value="Alg14"/>
    <property type="match status" value="1"/>
</dbReference>
<keyword evidence="7 8" id="KW-0472">Membrane</keyword>
<evidence type="ECO:0000313" key="9">
    <source>
        <dbReference type="EMBL" id="EAY12034.1"/>
    </source>
</evidence>
<gene>
    <name evidence="9" type="ORF">TVAG_038800</name>
</gene>
<dbReference type="InParanoid" id="A2E5J3"/>
<dbReference type="STRING" id="5722.A2E5J3"/>
<dbReference type="AlphaFoldDB" id="A2E5J3"/>
<dbReference type="EMBL" id="DS113308">
    <property type="protein sequence ID" value="EAY12034.1"/>
    <property type="molecule type" value="Genomic_DNA"/>
</dbReference>
<protein>
    <recommendedName>
        <fullName evidence="3">UDP-N-acetylglucosamine transferase subunit ALG14</fullName>
    </recommendedName>
</protein>
<evidence type="ECO:0000256" key="6">
    <source>
        <dbReference type="ARBA" id="ARBA00022989"/>
    </source>
</evidence>
<dbReference type="GO" id="GO:0006488">
    <property type="term" value="P:dolichol-linked oligosaccharide biosynthetic process"/>
    <property type="evidence" value="ECO:0000318"/>
    <property type="project" value="GO_Central"/>
</dbReference>
<dbReference type="SMR" id="A2E5J3"/>
<sequence>MLVLAYRVYKCLPALNKKKITKNADLHVMSVLGSGGHTGEMMPLIEALSKEKKYTKFTIICADSDKLSFQHPSIPKNSILKTIPRSRKVGQSFFTSIFTTIWSILASLTLMFQKPDLLLVNGPGVCLPVVLSVFIGNVLGISNCSIVFVESFCRVHTLSLTGKLIYNFCDLFFGHWKELLPLKKRAQLIDLFGLNHTKAE</sequence>
<dbReference type="GO" id="GO:0043541">
    <property type="term" value="C:UDP-N-acetylglucosamine transferase complex"/>
    <property type="evidence" value="ECO:0000318"/>
    <property type="project" value="GO_Central"/>
</dbReference>
<reference evidence="9" key="2">
    <citation type="journal article" date="2007" name="Science">
        <title>Draft genome sequence of the sexually transmitted pathogen Trichomonas vaginalis.</title>
        <authorList>
            <person name="Carlton J.M."/>
            <person name="Hirt R.P."/>
            <person name="Silva J.C."/>
            <person name="Delcher A.L."/>
            <person name="Schatz M."/>
            <person name="Zhao Q."/>
            <person name="Wortman J.R."/>
            <person name="Bidwell S.L."/>
            <person name="Alsmark U.C.M."/>
            <person name="Besteiro S."/>
            <person name="Sicheritz-Ponten T."/>
            <person name="Noel C.J."/>
            <person name="Dacks J.B."/>
            <person name="Foster P.G."/>
            <person name="Simillion C."/>
            <person name="Van de Peer Y."/>
            <person name="Miranda-Saavedra D."/>
            <person name="Barton G.J."/>
            <person name="Westrop G.D."/>
            <person name="Mueller S."/>
            <person name="Dessi D."/>
            <person name="Fiori P.L."/>
            <person name="Ren Q."/>
            <person name="Paulsen I."/>
            <person name="Zhang H."/>
            <person name="Bastida-Corcuera F.D."/>
            <person name="Simoes-Barbosa A."/>
            <person name="Brown M.T."/>
            <person name="Hayes R.D."/>
            <person name="Mukherjee M."/>
            <person name="Okumura C.Y."/>
            <person name="Schneider R."/>
            <person name="Smith A.J."/>
            <person name="Vanacova S."/>
            <person name="Villalvazo M."/>
            <person name="Haas B.J."/>
            <person name="Pertea M."/>
            <person name="Feldblyum T.V."/>
            <person name="Utterback T.R."/>
            <person name="Shu C.L."/>
            <person name="Osoegawa K."/>
            <person name="de Jong P.J."/>
            <person name="Hrdy I."/>
            <person name="Horvathova L."/>
            <person name="Zubacova Z."/>
            <person name="Dolezal P."/>
            <person name="Malik S.B."/>
            <person name="Logsdon J.M. Jr."/>
            <person name="Henze K."/>
            <person name="Gupta A."/>
            <person name="Wang C.C."/>
            <person name="Dunne R.L."/>
            <person name="Upcroft J.A."/>
            <person name="Upcroft P."/>
            <person name="White O."/>
            <person name="Salzberg S.L."/>
            <person name="Tang P."/>
            <person name="Chiu C.-H."/>
            <person name="Lee Y.-S."/>
            <person name="Embley T.M."/>
            <person name="Coombs G.H."/>
            <person name="Mottram J.C."/>
            <person name="Tachezy J."/>
            <person name="Fraser-Liggett C.M."/>
            <person name="Johnson P.J."/>
        </authorList>
    </citation>
    <scope>NUCLEOTIDE SEQUENCE [LARGE SCALE GENOMIC DNA]</scope>
    <source>
        <strain evidence="9">G3</strain>
    </source>
</reference>
<dbReference type="Gene3D" id="3.40.50.2000">
    <property type="entry name" value="Glycogen Phosphorylase B"/>
    <property type="match status" value="1"/>
</dbReference>
<dbReference type="InterPro" id="IPR013969">
    <property type="entry name" value="Oligosacch_biosynth_Alg14"/>
</dbReference>
<keyword evidence="5" id="KW-0256">Endoplasmic reticulum</keyword>
<evidence type="ECO:0000313" key="10">
    <source>
        <dbReference type="Proteomes" id="UP000001542"/>
    </source>
</evidence>
<evidence type="ECO:0000256" key="2">
    <source>
        <dbReference type="ARBA" id="ARBA00009731"/>
    </source>
</evidence>
<dbReference type="eggNOG" id="KOG3339">
    <property type="taxonomic scope" value="Eukaryota"/>
</dbReference>
<dbReference type="VEuPathDB" id="TrichDB:TVAGG3_0240360"/>
<dbReference type="OrthoDB" id="17098at2759"/>
<dbReference type="OMA" id="GTCCIIT"/>
<keyword evidence="10" id="KW-1185">Reference proteome</keyword>
<evidence type="ECO:0000256" key="7">
    <source>
        <dbReference type="ARBA" id="ARBA00023136"/>
    </source>
</evidence>
<dbReference type="KEGG" id="tva:4769997"/>
<organism evidence="9 10">
    <name type="scientific">Trichomonas vaginalis (strain ATCC PRA-98 / G3)</name>
    <dbReference type="NCBI Taxonomy" id="412133"/>
    <lineage>
        <taxon>Eukaryota</taxon>
        <taxon>Metamonada</taxon>
        <taxon>Parabasalia</taxon>
        <taxon>Trichomonadida</taxon>
        <taxon>Trichomonadidae</taxon>
        <taxon>Trichomonas</taxon>
    </lineage>
</organism>
<dbReference type="Proteomes" id="UP000001542">
    <property type="component" value="Unassembled WGS sequence"/>
</dbReference>
<evidence type="ECO:0000256" key="8">
    <source>
        <dbReference type="SAM" id="Phobius"/>
    </source>
</evidence>
<proteinExistence type="inferred from homology"/>